<feature type="domain" description="GH84" evidence="6">
    <location>
        <begin position="189"/>
        <end position="469"/>
    </location>
</feature>
<dbReference type="InterPro" id="IPR011496">
    <property type="entry name" value="O-GlcNAcase_cat"/>
</dbReference>
<evidence type="ECO:0000256" key="3">
    <source>
        <dbReference type="PROSITE-ProRule" id="PRU01353"/>
    </source>
</evidence>
<dbReference type="Gene3D" id="3.20.20.80">
    <property type="entry name" value="Glycosidases"/>
    <property type="match status" value="1"/>
</dbReference>
<evidence type="ECO:0000259" key="6">
    <source>
        <dbReference type="PROSITE" id="PS52009"/>
    </source>
</evidence>
<feature type="region of interest" description="Disordered" evidence="4">
    <location>
        <begin position="1123"/>
        <end position="1142"/>
    </location>
</feature>
<dbReference type="InterPro" id="IPR017853">
    <property type="entry name" value="GH"/>
</dbReference>
<keyword evidence="1 3" id="KW-0378">Hydrolase</keyword>
<evidence type="ECO:0000313" key="8">
    <source>
        <dbReference type="Proteomes" id="UP000498980"/>
    </source>
</evidence>
<sequence length="1142" mass="121862">MRFGRRKQATAVAVAVIGGLLGPVVPAATAAPAVPGPPAAAPDRADASLPSVWPRPQTVKASGRTVPLGTEVTVLAGAGADPYAVDALRTVLREAGVTTLHDAFPGRGPVVRIGGPGALEALRVLRAPDRADLPSGGYRIASGPVAGRDTVALDGVGEDGLFHAVQTLRQLIRDGAVAGAVVRDWPSTAVRGTAEGFYGQPWTHEERLAQIGFMGRTKQNRYLYAAGDDPYRQARWREPYPAGHRAEFRALARKARAEHVTLGWAVSPGQAMCMASDGDIRALTRKIDAMWALGVRVFQLQFQDVSYSEWHCDDDADTFGNGPRAAARAQARVASAVDRHLAQRHPDAEPLTVMPTEYYQNGSTEYREALAAELDDRVQVAWTGVGVVPKTITGRELAGARSTFRHPLVTMDNYPVNDYAQDRIFLGPYTGREPAVAIGSAALIANAMEQPSASRIPLFTAADFAWNPRGYRPQESWQAAMDDLAGGDAGTRAALHALAGNSAASLLGGAESAYLRPLLTAFWASRAASGPERGEAARELRAAFTVMREAPERLAAPAEGRLDDEVRPWSDQLARYGRAGELAVDLLQAQARGDGAGAWRARLELDGLRERIKDGGTTVGEGVLGPFLDRVRKESDGWNGVDRDSGTVTEDADSYTVRLGRPRPVDAVTVLTDPGGGSADAVLQAHVPGEGWRGLGPLSASGWTQASTKGLRADAVRVSLPAAAPSFTGTRAPLLPGPATGAAGPRVRAVVPWFGDEPAAGLALVRGETDAVIGGGPQRVEARLAGRRPSDVRGALTADAPEGITVKVPKRTTVPRGSRTDVPVDITVPADTPAGEYQVPFSFGGERSTLTVRAFPLPGAPIWPVRARRPPPETRPRTSRRRPRRTAIPPPAGPRPWRTAPGGRRSWRSRCGWARWCCAGRTRTPRATACRSRRTAAPGERRPPCARAGAGASRSGWTRRTPGSSGCRATAGPRSSGTRCGRWRRTRWRRGSGVTGRRGATGAARRRRRTGGRQAWSPRSPDAPDGAHADTPSIRASTSSAPNGWRYGSQRGSRCPVPMIRQARPLGGAGGWRSRQPSSGRWRSALTWLQRRQAATTLSQACCPPRLRGMTWSTLVAAAPQYMQRPPSRAKSARRVRGTGPR</sequence>
<gene>
    <name evidence="7" type="ORF">Sfulv_20280</name>
</gene>
<feature type="region of interest" description="Disordered" evidence="4">
    <location>
        <begin position="32"/>
        <end position="60"/>
    </location>
</feature>
<keyword evidence="2 3" id="KW-0326">Glycosidase</keyword>
<feature type="compositionally biased region" description="Basic residues" evidence="4">
    <location>
        <begin position="981"/>
        <end position="990"/>
    </location>
</feature>
<feature type="chain" id="PRO_5029518128" description="GH84 domain-containing protein" evidence="5">
    <location>
        <begin position="31"/>
        <end position="1142"/>
    </location>
</feature>
<comment type="caution">
    <text evidence="7">The sequence shown here is derived from an EMBL/GenBank/DDBJ whole genome shotgun (WGS) entry which is preliminary data.</text>
</comment>
<proteinExistence type="inferred from homology"/>
<name>A0A7J0C500_9ACTN</name>
<dbReference type="GO" id="GO:0015929">
    <property type="term" value="F:hexosaminidase activity"/>
    <property type="evidence" value="ECO:0007669"/>
    <property type="project" value="UniProtKB-ARBA"/>
</dbReference>
<evidence type="ECO:0000256" key="4">
    <source>
        <dbReference type="SAM" id="MobiDB-lite"/>
    </source>
</evidence>
<dbReference type="SUPFAM" id="SSF51445">
    <property type="entry name" value="(Trans)glycosidases"/>
    <property type="match status" value="1"/>
</dbReference>
<dbReference type="GO" id="GO:0005975">
    <property type="term" value="P:carbohydrate metabolic process"/>
    <property type="evidence" value="ECO:0007669"/>
    <property type="project" value="UniProtKB-ARBA"/>
</dbReference>
<reference evidence="7 8" key="1">
    <citation type="submission" date="2020-05" db="EMBL/GenBank/DDBJ databases">
        <title>Whole genome shotgun sequence of Streptomyces fulvorobeus NBRC 15897.</title>
        <authorList>
            <person name="Komaki H."/>
            <person name="Tamura T."/>
        </authorList>
    </citation>
    <scope>NUCLEOTIDE SEQUENCE [LARGE SCALE GENOMIC DNA]</scope>
    <source>
        <strain evidence="7 8">NBRC 15897</strain>
    </source>
</reference>
<feature type="region of interest" description="Disordered" evidence="4">
    <location>
        <begin position="861"/>
        <end position="907"/>
    </location>
</feature>
<dbReference type="Gene3D" id="2.60.40.10">
    <property type="entry name" value="Immunoglobulins"/>
    <property type="match status" value="1"/>
</dbReference>
<dbReference type="InterPro" id="IPR013783">
    <property type="entry name" value="Ig-like_fold"/>
</dbReference>
<evidence type="ECO:0000313" key="7">
    <source>
        <dbReference type="EMBL" id="GFM97217.1"/>
    </source>
</evidence>
<dbReference type="Pfam" id="PF21774">
    <property type="entry name" value="NagJ_C"/>
    <property type="match status" value="1"/>
</dbReference>
<dbReference type="AlphaFoldDB" id="A0A7J0C500"/>
<evidence type="ECO:0000256" key="5">
    <source>
        <dbReference type="SAM" id="SignalP"/>
    </source>
</evidence>
<dbReference type="SUPFAM" id="SSF55545">
    <property type="entry name" value="beta-N-acetylhexosaminidase-like domain"/>
    <property type="match status" value="1"/>
</dbReference>
<feature type="compositionally biased region" description="Low complexity" evidence="4">
    <location>
        <begin position="945"/>
        <end position="960"/>
    </location>
</feature>
<keyword evidence="5" id="KW-0732">Signal</keyword>
<dbReference type="Pfam" id="PF07555">
    <property type="entry name" value="NAGidase"/>
    <property type="match status" value="1"/>
</dbReference>
<comment type="similarity">
    <text evidence="3">Belongs to the glycosyl hydrolase 84 family.</text>
</comment>
<feature type="active site" description="Proton donor" evidence="3">
    <location>
        <position position="304"/>
    </location>
</feature>
<evidence type="ECO:0000256" key="2">
    <source>
        <dbReference type="ARBA" id="ARBA00023295"/>
    </source>
</evidence>
<accession>A0A7J0C500</accession>
<dbReference type="Gene3D" id="1.20.58.460">
    <property type="entry name" value="Hyaluronidase post-catalytic domain-like"/>
    <property type="match status" value="1"/>
</dbReference>
<dbReference type="InterPro" id="IPR049019">
    <property type="entry name" value="NagJ-like_helical"/>
</dbReference>
<dbReference type="Proteomes" id="UP000498980">
    <property type="component" value="Unassembled WGS sequence"/>
</dbReference>
<dbReference type="PANTHER" id="PTHR13170:SF16">
    <property type="entry name" value="PROTEIN O-GLCNACASE"/>
    <property type="match status" value="1"/>
</dbReference>
<dbReference type="InterPro" id="IPR029018">
    <property type="entry name" value="Hex-like_dom2"/>
</dbReference>
<dbReference type="EMBL" id="BLWC01000001">
    <property type="protein sequence ID" value="GFM97217.1"/>
    <property type="molecule type" value="Genomic_DNA"/>
</dbReference>
<protein>
    <recommendedName>
        <fullName evidence="6">GH84 domain-containing protein</fullName>
    </recommendedName>
</protein>
<dbReference type="Pfam" id="PF02838">
    <property type="entry name" value="Glyco_hydro_20b"/>
    <property type="match status" value="1"/>
</dbReference>
<dbReference type="InterPro" id="IPR051822">
    <property type="entry name" value="Glycosyl_Hydrolase_84"/>
</dbReference>
<dbReference type="Gene3D" id="3.30.379.10">
    <property type="entry name" value="Chitobiase/beta-hexosaminidase domain 2-like"/>
    <property type="match status" value="1"/>
</dbReference>
<feature type="compositionally biased region" description="Low complexity" evidence="4">
    <location>
        <begin position="927"/>
        <end position="938"/>
    </location>
</feature>
<dbReference type="PANTHER" id="PTHR13170">
    <property type="entry name" value="O-GLCNACASE"/>
    <property type="match status" value="1"/>
</dbReference>
<evidence type="ECO:0000256" key="1">
    <source>
        <dbReference type="ARBA" id="ARBA00022801"/>
    </source>
</evidence>
<dbReference type="InterPro" id="IPR015882">
    <property type="entry name" value="HEX_bac_N"/>
</dbReference>
<keyword evidence="8" id="KW-1185">Reference proteome</keyword>
<feature type="compositionally biased region" description="Low complexity" evidence="4">
    <location>
        <begin position="895"/>
        <end position="907"/>
    </location>
</feature>
<feature type="compositionally biased region" description="Basic residues" evidence="4">
    <location>
        <begin position="1131"/>
        <end position="1142"/>
    </location>
</feature>
<feature type="compositionally biased region" description="Low complexity" evidence="4">
    <location>
        <begin position="991"/>
        <end position="1003"/>
    </location>
</feature>
<feature type="region of interest" description="Disordered" evidence="4">
    <location>
        <begin position="927"/>
        <end position="1055"/>
    </location>
</feature>
<organism evidence="7 8">
    <name type="scientific">Streptomyces fulvorobeus</name>
    <dbReference type="NCBI Taxonomy" id="284028"/>
    <lineage>
        <taxon>Bacteria</taxon>
        <taxon>Bacillati</taxon>
        <taxon>Actinomycetota</taxon>
        <taxon>Actinomycetes</taxon>
        <taxon>Kitasatosporales</taxon>
        <taxon>Streptomycetaceae</taxon>
        <taxon>Streptomyces</taxon>
    </lineage>
</organism>
<dbReference type="SUPFAM" id="SSF140657">
    <property type="entry name" value="Hyaluronidase post-catalytic domain-like"/>
    <property type="match status" value="1"/>
</dbReference>
<dbReference type="PROSITE" id="PS52009">
    <property type="entry name" value="GH84"/>
    <property type="match status" value="1"/>
</dbReference>
<dbReference type="GO" id="GO:1901135">
    <property type="term" value="P:carbohydrate derivative metabolic process"/>
    <property type="evidence" value="ECO:0007669"/>
    <property type="project" value="UniProtKB-ARBA"/>
</dbReference>
<feature type="signal peptide" evidence="5">
    <location>
        <begin position="1"/>
        <end position="30"/>
    </location>
</feature>